<evidence type="ECO:0000256" key="2">
    <source>
        <dbReference type="ARBA" id="ARBA00023315"/>
    </source>
</evidence>
<dbReference type="PANTHER" id="PTHR42919">
    <property type="entry name" value="N-ALPHA-ACETYLTRANSFERASE"/>
    <property type="match status" value="1"/>
</dbReference>
<evidence type="ECO:0000259" key="3">
    <source>
        <dbReference type="PROSITE" id="PS51186"/>
    </source>
</evidence>
<dbReference type="InterPro" id="IPR051556">
    <property type="entry name" value="N-term/lysine_N-AcTrnsfr"/>
</dbReference>
<proteinExistence type="predicted"/>
<dbReference type="PANTHER" id="PTHR42919:SF8">
    <property type="entry name" value="N-ALPHA-ACETYLTRANSFERASE 50"/>
    <property type="match status" value="1"/>
</dbReference>
<dbReference type="EC" id="2.3.1.-" evidence="4"/>
<accession>A0ABW3TXQ2</accession>
<reference evidence="5" key="1">
    <citation type="journal article" date="2019" name="Int. J. Syst. Evol. Microbiol.">
        <title>The Global Catalogue of Microorganisms (GCM) 10K type strain sequencing project: providing services to taxonomists for standard genome sequencing and annotation.</title>
        <authorList>
            <consortium name="The Broad Institute Genomics Platform"/>
            <consortium name="The Broad Institute Genome Sequencing Center for Infectious Disease"/>
            <person name="Wu L."/>
            <person name="Ma J."/>
        </authorList>
    </citation>
    <scope>NUCLEOTIDE SEQUENCE [LARGE SCALE GENOMIC DNA]</scope>
    <source>
        <strain evidence="5">CCUG 53915</strain>
    </source>
</reference>
<keyword evidence="5" id="KW-1185">Reference proteome</keyword>
<dbReference type="SUPFAM" id="SSF55729">
    <property type="entry name" value="Acyl-CoA N-acyltransferases (Nat)"/>
    <property type="match status" value="1"/>
</dbReference>
<dbReference type="EMBL" id="JBHTLT010000027">
    <property type="protein sequence ID" value="MFD1204623.1"/>
    <property type="molecule type" value="Genomic_DNA"/>
</dbReference>
<dbReference type="RefSeq" id="WP_336825110.1">
    <property type="nucleotide sequence ID" value="NZ_JBHTLT010000027.1"/>
</dbReference>
<dbReference type="CDD" id="cd04301">
    <property type="entry name" value="NAT_SF"/>
    <property type="match status" value="1"/>
</dbReference>
<name>A0ABW3TXQ2_9BACL</name>
<evidence type="ECO:0000313" key="5">
    <source>
        <dbReference type="Proteomes" id="UP001597231"/>
    </source>
</evidence>
<feature type="domain" description="N-acetyltransferase" evidence="3">
    <location>
        <begin position="3"/>
        <end position="172"/>
    </location>
</feature>
<sequence>MTINITRCKLEDLQALQTISIETFNETFKDQNSAENMKAYLEKAFTLQKLSEELSNTFSKFFFLYFNDKLAGYLKVNTDDAQSEKMGAEALEVERIYVRKEFHRLGLGTVLINKAVEIAKAKRKNQIWLGVWEKNEKAIRFYRKIGFVQTGSHSFYMGDEEQIDLIMVKTLS</sequence>
<dbReference type="GO" id="GO:0016746">
    <property type="term" value="F:acyltransferase activity"/>
    <property type="evidence" value="ECO:0007669"/>
    <property type="project" value="UniProtKB-KW"/>
</dbReference>
<keyword evidence="2 4" id="KW-0012">Acyltransferase</keyword>
<dbReference type="Pfam" id="PF00583">
    <property type="entry name" value="Acetyltransf_1"/>
    <property type="match status" value="1"/>
</dbReference>
<keyword evidence="1 4" id="KW-0808">Transferase</keyword>
<dbReference type="Proteomes" id="UP001597231">
    <property type="component" value="Unassembled WGS sequence"/>
</dbReference>
<dbReference type="InterPro" id="IPR016181">
    <property type="entry name" value="Acyl_CoA_acyltransferase"/>
</dbReference>
<evidence type="ECO:0000313" key="4">
    <source>
        <dbReference type="EMBL" id="MFD1204623.1"/>
    </source>
</evidence>
<dbReference type="Gene3D" id="3.40.630.30">
    <property type="match status" value="1"/>
</dbReference>
<comment type="caution">
    <text evidence="4">The sequence shown here is derived from an EMBL/GenBank/DDBJ whole genome shotgun (WGS) entry which is preliminary data.</text>
</comment>
<evidence type="ECO:0000256" key="1">
    <source>
        <dbReference type="ARBA" id="ARBA00022679"/>
    </source>
</evidence>
<dbReference type="PROSITE" id="PS51186">
    <property type="entry name" value="GNAT"/>
    <property type="match status" value="1"/>
</dbReference>
<organism evidence="4 5">
    <name type="scientific">Sporosarcina contaminans</name>
    <dbReference type="NCBI Taxonomy" id="633403"/>
    <lineage>
        <taxon>Bacteria</taxon>
        <taxon>Bacillati</taxon>
        <taxon>Bacillota</taxon>
        <taxon>Bacilli</taxon>
        <taxon>Bacillales</taxon>
        <taxon>Caryophanaceae</taxon>
        <taxon>Sporosarcina</taxon>
    </lineage>
</organism>
<protein>
    <submittedName>
        <fullName evidence="4">GNAT family N-acetyltransferase</fullName>
        <ecNumber evidence="4">2.3.1.-</ecNumber>
    </submittedName>
</protein>
<dbReference type="InterPro" id="IPR000182">
    <property type="entry name" value="GNAT_dom"/>
</dbReference>
<gene>
    <name evidence="4" type="ORF">ACFQ38_05795</name>
</gene>